<evidence type="ECO:0000256" key="2">
    <source>
        <dbReference type="SAM" id="MobiDB-lite"/>
    </source>
</evidence>
<dbReference type="PANTHER" id="PTHR10476">
    <property type="entry name" value="CHARGED MULTIVESICULAR BODY PROTEIN"/>
    <property type="match status" value="1"/>
</dbReference>
<dbReference type="Pfam" id="PF03357">
    <property type="entry name" value="Snf7"/>
    <property type="match status" value="1"/>
</dbReference>
<reference evidence="4 5" key="1">
    <citation type="submission" date="2019-07" db="EMBL/GenBank/DDBJ databases">
        <authorList>
            <person name="Friedrich A."/>
            <person name="Schacherer J."/>
        </authorList>
    </citation>
    <scope>NUCLEOTIDE SEQUENCE [LARGE SCALE GENOMIC DNA]</scope>
</reference>
<protein>
    <submittedName>
        <fullName evidence="4">DEBR0S4_01992g1_1</fullName>
    </submittedName>
</protein>
<proteinExistence type="predicted"/>
<dbReference type="InterPro" id="IPR005024">
    <property type="entry name" value="Snf7_fam"/>
</dbReference>
<evidence type="ECO:0000256" key="1">
    <source>
        <dbReference type="SAM" id="Coils"/>
    </source>
</evidence>
<keyword evidence="5" id="KW-1185">Reference proteome</keyword>
<reference evidence="3 6" key="2">
    <citation type="journal article" date="2020" name="Appl. Microbiol. Biotechnol.">
        <title>Targeted gene deletion in Brettanomyces bruxellensis with an expression-free CRISPR-Cas9 system.</title>
        <authorList>
            <person name="Varela C."/>
            <person name="Bartel C."/>
            <person name="Onetto C."/>
            <person name="Borneman A."/>
        </authorList>
    </citation>
    <scope>NUCLEOTIDE SEQUENCE [LARGE SCALE GENOMIC DNA]</scope>
    <source>
        <strain evidence="3 6">AWRI1613</strain>
    </source>
</reference>
<gene>
    <name evidence="4" type="primary">VPS24</name>
    <name evidence="4" type="ORF">DEBR0S4_01992G</name>
    <name evidence="3" type="ORF">HII12_004298</name>
</gene>
<dbReference type="AlphaFoldDB" id="A0A7D9CZ55"/>
<organism evidence="4 5">
    <name type="scientific">Dekkera bruxellensis</name>
    <name type="common">Brettanomyces custersii</name>
    <dbReference type="NCBI Taxonomy" id="5007"/>
    <lineage>
        <taxon>Eukaryota</taxon>
        <taxon>Fungi</taxon>
        <taxon>Dikarya</taxon>
        <taxon>Ascomycota</taxon>
        <taxon>Saccharomycotina</taxon>
        <taxon>Pichiomycetes</taxon>
        <taxon>Pichiales</taxon>
        <taxon>Pichiaceae</taxon>
        <taxon>Brettanomyces</taxon>
    </lineage>
</organism>
<evidence type="ECO:0000313" key="3">
    <source>
        <dbReference type="EMBL" id="KAF6007886.1"/>
    </source>
</evidence>
<accession>A0A7D9CZ55</accession>
<dbReference type="Proteomes" id="UP000478008">
    <property type="component" value="Unassembled WGS sequence"/>
</dbReference>
<feature type="coiled-coil region" evidence="1">
    <location>
        <begin position="21"/>
        <end position="48"/>
    </location>
</feature>
<sequence>MDTIKKMIWGPDPKEQYRKCQSTIRKNKRQMERQIQDLQRLEGKTKRMIRDAAKKGDMKSARMYAREFRNIGKTQQRMYVSKATLDSIGMKMAEQQQMIKIKGSMQKSTAIMKDMNTLVHLPQMSRTVQELSKELTKSGVIDEMVDDMIDENAWQEEDGDADEEQEINKIVDDVMEQAGAKVSRKMPQTPSQEVEQPAESQAEGKETNDDEMLANMRQRLSALEE</sequence>
<dbReference type="Proteomes" id="UP000568158">
    <property type="component" value="Unassembled WGS sequence"/>
</dbReference>
<dbReference type="EMBL" id="CABFWN010000004">
    <property type="protein sequence ID" value="VUG18773.1"/>
    <property type="molecule type" value="Genomic_DNA"/>
</dbReference>
<name>A0A7D9CZ55_DEKBR</name>
<dbReference type="EMBL" id="JABCYN010000040">
    <property type="protein sequence ID" value="KAF6007886.1"/>
    <property type="molecule type" value="Genomic_DNA"/>
</dbReference>
<dbReference type="Gene3D" id="6.10.140.1230">
    <property type="match status" value="1"/>
</dbReference>
<keyword evidence="1" id="KW-0175">Coiled coil</keyword>
<dbReference type="GO" id="GO:0007034">
    <property type="term" value="P:vacuolar transport"/>
    <property type="evidence" value="ECO:0007669"/>
    <property type="project" value="InterPro"/>
</dbReference>
<evidence type="ECO:0000313" key="4">
    <source>
        <dbReference type="EMBL" id="VUG18773.1"/>
    </source>
</evidence>
<evidence type="ECO:0000313" key="5">
    <source>
        <dbReference type="Proteomes" id="UP000478008"/>
    </source>
</evidence>
<evidence type="ECO:0000313" key="6">
    <source>
        <dbReference type="Proteomes" id="UP000568158"/>
    </source>
</evidence>
<feature type="region of interest" description="Disordered" evidence="2">
    <location>
        <begin position="179"/>
        <end position="211"/>
    </location>
</feature>